<dbReference type="Proteomes" id="UP000664034">
    <property type="component" value="Unassembled WGS sequence"/>
</dbReference>
<feature type="non-terminal residue" evidence="2">
    <location>
        <position position="222"/>
    </location>
</feature>
<organism evidence="2 3">
    <name type="scientific">Fibrella rubiginis</name>
    <dbReference type="NCBI Taxonomy" id="2817060"/>
    <lineage>
        <taxon>Bacteria</taxon>
        <taxon>Pseudomonadati</taxon>
        <taxon>Bacteroidota</taxon>
        <taxon>Cytophagia</taxon>
        <taxon>Cytophagales</taxon>
        <taxon>Spirosomataceae</taxon>
        <taxon>Fibrella</taxon>
    </lineage>
</organism>
<dbReference type="EMBL" id="JAFMYV010000003">
    <property type="protein sequence ID" value="MBO0936257.1"/>
    <property type="molecule type" value="Genomic_DNA"/>
</dbReference>
<accession>A0A939GGV6</accession>
<proteinExistence type="predicted"/>
<feature type="signal peptide" evidence="1">
    <location>
        <begin position="1"/>
        <end position="31"/>
    </location>
</feature>
<name>A0A939GGV6_9BACT</name>
<comment type="caution">
    <text evidence="2">The sequence shown here is derived from an EMBL/GenBank/DDBJ whole genome shotgun (WGS) entry which is preliminary data.</text>
</comment>
<evidence type="ECO:0000256" key="1">
    <source>
        <dbReference type="SAM" id="SignalP"/>
    </source>
</evidence>
<evidence type="ECO:0000313" key="3">
    <source>
        <dbReference type="Proteomes" id="UP000664034"/>
    </source>
</evidence>
<reference evidence="2" key="1">
    <citation type="submission" date="2021-03" db="EMBL/GenBank/DDBJ databases">
        <title>Fibrella sp. HMF5335 genome sequencing and assembly.</title>
        <authorList>
            <person name="Kang H."/>
            <person name="Kim H."/>
            <person name="Bae S."/>
            <person name="Joh K."/>
        </authorList>
    </citation>
    <scope>NUCLEOTIDE SEQUENCE</scope>
    <source>
        <strain evidence="2">HMF5335</strain>
    </source>
</reference>
<dbReference type="AlphaFoldDB" id="A0A939GGV6"/>
<protein>
    <submittedName>
        <fullName evidence="2">Uncharacterized protein</fullName>
    </submittedName>
</protein>
<keyword evidence="1" id="KW-0732">Signal</keyword>
<gene>
    <name evidence="2" type="ORF">J2I47_06830</name>
</gene>
<dbReference type="RefSeq" id="WP_207363829.1">
    <property type="nucleotide sequence ID" value="NZ_JAFMYV010000003.1"/>
</dbReference>
<sequence length="222" mass="24226">MNESYFYVASLLKRLVSCLLCAILFLSTAYADNGPGFGPIKPVRPSSSARKLHNRYKPFSPDPLLFRLVSNVSNPRVGQEIELQLSVQFVTVASGSMFFSPGSNAYSLKVIIPTNFSVTGGDNIDYVQNELSDDKPNATYTIRGHFTSQIHRAYFAVLRGAKDANNASLFELRHELYLSATAADAQARLGGTSCPGTGSLSYERWNNIAGTSIAELLSKTNN</sequence>
<evidence type="ECO:0000313" key="2">
    <source>
        <dbReference type="EMBL" id="MBO0936257.1"/>
    </source>
</evidence>
<feature type="chain" id="PRO_5036736775" evidence="1">
    <location>
        <begin position="32"/>
        <end position="222"/>
    </location>
</feature>
<keyword evidence="3" id="KW-1185">Reference proteome</keyword>